<proteinExistence type="predicted"/>
<dbReference type="InterPro" id="IPR050564">
    <property type="entry name" value="F420-G6PD/mer"/>
</dbReference>
<accession>A0A643JVY2</accession>
<evidence type="ECO:0000259" key="2">
    <source>
        <dbReference type="Pfam" id="PF00296"/>
    </source>
</evidence>
<organism evidence="3">
    <name type="scientific">Haloferax sp. CBA1149</name>
    <dbReference type="NCBI Taxonomy" id="2650753"/>
    <lineage>
        <taxon>Archaea</taxon>
        <taxon>Methanobacteriati</taxon>
        <taxon>Methanobacteriota</taxon>
        <taxon>Stenosarchaea group</taxon>
        <taxon>Halobacteria</taxon>
        <taxon>Halobacteriales</taxon>
        <taxon>Haloferacaceae</taxon>
        <taxon>Haloferax</taxon>
    </lineage>
</organism>
<sequence length="324" mass="34692">MPTGLLVPGDYDDIAGFAERAESLGYDSLWTPELWGRDAFVALTVAAQRTETIDLGTAIVNVYGRSPATLAQAAATLADAADGRVRLGVGTSTAKVVEDLHGMAFDNPPRRLHETIELTKSFLQGDGRVNYEGRLFSVADFPGLDCDIPVYAAALGAANRRATGRVADGWLPHNIPFDRLAAAYETIVETARAAGREPNDITVSPYVPCAVSDDADEAYAAIRNHLAYYLGSSDGYKNAAALAFPEQAAQVADAWRDGDRDAAREAVTDEMMTQLAIVGPPEKARTQFEELAARDVVDEIIVSIPLGASDSLREQTIAELAPHE</sequence>
<keyword evidence="1" id="KW-0560">Oxidoreductase</keyword>
<dbReference type="InterPro" id="IPR036661">
    <property type="entry name" value="Luciferase-like_sf"/>
</dbReference>
<name>A0A643JVY2_9EURY</name>
<evidence type="ECO:0000256" key="1">
    <source>
        <dbReference type="ARBA" id="ARBA00023002"/>
    </source>
</evidence>
<dbReference type="PANTHER" id="PTHR43244:SF1">
    <property type="entry name" value="5,10-METHYLENETETRAHYDROMETHANOPTERIN REDUCTASE"/>
    <property type="match status" value="1"/>
</dbReference>
<dbReference type="SUPFAM" id="SSF51679">
    <property type="entry name" value="Bacterial luciferase-like"/>
    <property type="match status" value="1"/>
</dbReference>
<dbReference type="PANTHER" id="PTHR43244">
    <property type="match status" value="1"/>
</dbReference>
<dbReference type="Pfam" id="PF00296">
    <property type="entry name" value="Bac_luciferase"/>
    <property type="match status" value="1"/>
</dbReference>
<dbReference type="Gene3D" id="3.20.20.30">
    <property type="entry name" value="Luciferase-like domain"/>
    <property type="match status" value="1"/>
</dbReference>
<protein>
    <submittedName>
        <fullName evidence="3">LLM class flavin-dependent oxidoreductase</fullName>
    </submittedName>
</protein>
<dbReference type="RefSeq" id="WP_151134340.1">
    <property type="nucleotide sequence ID" value="NZ_VZUS01000001.1"/>
</dbReference>
<dbReference type="GO" id="GO:0016705">
    <property type="term" value="F:oxidoreductase activity, acting on paired donors, with incorporation or reduction of molecular oxygen"/>
    <property type="evidence" value="ECO:0007669"/>
    <property type="project" value="InterPro"/>
</dbReference>
<evidence type="ECO:0000313" key="3">
    <source>
        <dbReference type="EMBL" id="KAB1186567.1"/>
    </source>
</evidence>
<dbReference type="AlphaFoldDB" id="A0A643JVY2"/>
<dbReference type="EMBL" id="VZUS01000001">
    <property type="protein sequence ID" value="KAB1186567.1"/>
    <property type="molecule type" value="Genomic_DNA"/>
</dbReference>
<gene>
    <name evidence="3" type="ORF">Hfx1149_00355</name>
</gene>
<dbReference type="CDD" id="cd01097">
    <property type="entry name" value="Tetrahydromethanopterin_reductase"/>
    <property type="match status" value="1"/>
</dbReference>
<feature type="domain" description="Luciferase-like" evidence="2">
    <location>
        <begin position="9"/>
        <end position="292"/>
    </location>
</feature>
<reference evidence="3" key="1">
    <citation type="submission" date="2019-09" db="EMBL/GenBank/DDBJ databases">
        <title>Genomic analysis of Haloferax sp. CBA1149.</title>
        <authorList>
            <person name="Roh S.W."/>
        </authorList>
    </citation>
    <scope>NUCLEOTIDE SEQUENCE</scope>
    <source>
        <strain evidence="3">CBA1149</strain>
    </source>
</reference>
<dbReference type="InterPro" id="IPR011251">
    <property type="entry name" value="Luciferase-like_dom"/>
</dbReference>
<comment type="caution">
    <text evidence="3">The sequence shown here is derived from an EMBL/GenBank/DDBJ whole genome shotgun (WGS) entry which is preliminary data.</text>
</comment>